<dbReference type="NCBIfam" id="TIGR00277">
    <property type="entry name" value="HDIG"/>
    <property type="match status" value="1"/>
</dbReference>
<keyword evidence="9" id="KW-1185">Reference proteome</keyword>
<dbReference type="Gene3D" id="1.10.3210.10">
    <property type="entry name" value="Hypothetical protein af1432"/>
    <property type="match status" value="1"/>
</dbReference>
<dbReference type="Proteomes" id="UP000652354">
    <property type="component" value="Unassembled WGS sequence"/>
</dbReference>
<dbReference type="PROSITE" id="PS50084">
    <property type="entry name" value="KH_TYPE_1"/>
    <property type="match status" value="1"/>
</dbReference>
<dbReference type="InterPro" id="IPR006675">
    <property type="entry name" value="HDIG_dom"/>
</dbReference>
<dbReference type="PANTHER" id="PTHR12826:SF15">
    <property type="entry name" value="RIBONUCLEASE Y"/>
    <property type="match status" value="1"/>
</dbReference>
<dbReference type="InterPro" id="IPR017705">
    <property type="entry name" value="Ribonuclease_Y"/>
</dbReference>
<reference evidence="8" key="1">
    <citation type="submission" date="2021-01" db="EMBL/GenBank/DDBJ databases">
        <title>Whole genome shotgun sequence of Demequina activiva NBRC 110675.</title>
        <authorList>
            <person name="Komaki H."/>
            <person name="Tamura T."/>
        </authorList>
    </citation>
    <scope>NUCLEOTIDE SEQUENCE</scope>
    <source>
        <strain evidence="8">NBRC 110675</strain>
    </source>
</reference>
<dbReference type="PROSITE" id="PS51831">
    <property type="entry name" value="HD"/>
    <property type="match status" value="1"/>
</dbReference>
<dbReference type="EMBL" id="BONR01000002">
    <property type="protein sequence ID" value="GIG54256.1"/>
    <property type="molecule type" value="Genomic_DNA"/>
</dbReference>
<dbReference type="GO" id="GO:0006402">
    <property type="term" value="P:mRNA catabolic process"/>
    <property type="evidence" value="ECO:0007669"/>
    <property type="project" value="UniProtKB-UniRule"/>
</dbReference>
<dbReference type="InterPro" id="IPR003607">
    <property type="entry name" value="HD/PDEase_dom"/>
</dbReference>
<dbReference type="CDD" id="cd22431">
    <property type="entry name" value="KH-I_RNaseY"/>
    <property type="match status" value="1"/>
</dbReference>
<dbReference type="InterPro" id="IPR004087">
    <property type="entry name" value="KH_dom"/>
</dbReference>
<evidence type="ECO:0000256" key="3">
    <source>
        <dbReference type="ARBA" id="ARBA00022801"/>
    </source>
</evidence>
<evidence type="ECO:0000256" key="2">
    <source>
        <dbReference type="ARBA" id="ARBA00022759"/>
    </source>
</evidence>
<dbReference type="InterPro" id="IPR036612">
    <property type="entry name" value="KH_dom_type_1_sf"/>
</dbReference>
<accession>A0A919Q1N7</accession>
<dbReference type="Pfam" id="PF12072">
    <property type="entry name" value="RNase_Y_N"/>
    <property type="match status" value="1"/>
</dbReference>
<proteinExistence type="inferred from homology"/>
<dbReference type="AlphaFoldDB" id="A0A919Q1N7"/>
<dbReference type="GO" id="GO:0016787">
    <property type="term" value="F:hydrolase activity"/>
    <property type="evidence" value="ECO:0007669"/>
    <property type="project" value="UniProtKB-KW"/>
</dbReference>
<dbReference type="Pfam" id="PF01966">
    <property type="entry name" value="HD"/>
    <property type="match status" value="1"/>
</dbReference>
<dbReference type="InterPro" id="IPR004088">
    <property type="entry name" value="KH_dom_type_1"/>
</dbReference>
<evidence type="ECO:0000256" key="1">
    <source>
        <dbReference type="ARBA" id="ARBA00022722"/>
    </source>
</evidence>
<keyword evidence="3 5" id="KW-0378">Hydrolase</keyword>
<comment type="caution">
    <text evidence="8">The sequence shown here is derived from an EMBL/GenBank/DDBJ whole genome shotgun (WGS) entry which is preliminary data.</text>
</comment>
<keyword evidence="4 5" id="KW-0694">RNA-binding</keyword>
<protein>
    <recommendedName>
        <fullName evidence="5 6">Ribonuclease Y</fullName>
        <shortName evidence="5">RNase Y</shortName>
        <ecNumber evidence="5 6">3.1.-.-</ecNumber>
    </recommendedName>
</protein>
<dbReference type="CDD" id="cd00077">
    <property type="entry name" value="HDc"/>
    <property type="match status" value="1"/>
</dbReference>
<keyword evidence="2 5" id="KW-0255">Endonuclease</keyword>
<dbReference type="SUPFAM" id="SSF109604">
    <property type="entry name" value="HD-domain/PDEase-like"/>
    <property type="match status" value="1"/>
</dbReference>
<dbReference type="NCBIfam" id="TIGR03319">
    <property type="entry name" value="RNase_Y"/>
    <property type="match status" value="1"/>
</dbReference>
<gene>
    <name evidence="5 8" type="primary">rny</name>
    <name evidence="8" type="ORF">Dac01nite_10080</name>
</gene>
<dbReference type="GO" id="GO:0003723">
    <property type="term" value="F:RNA binding"/>
    <property type="evidence" value="ECO:0007669"/>
    <property type="project" value="UniProtKB-UniRule"/>
</dbReference>
<evidence type="ECO:0000259" key="7">
    <source>
        <dbReference type="PROSITE" id="PS51831"/>
    </source>
</evidence>
<evidence type="ECO:0000313" key="9">
    <source>
        <dbReference type="Proteomes" id="UP000652354"/>
    </source>
</evidence>
<keyword evidence="1 5" id="KW-0540">Nuclease</keyword>
<evidence type="ECO:0000313" key="8">
    <source>
        <dbReference type="EMBL" id="GIG54256.1"/>
    </source>
</evidence>
<dbReference type="EC" id="3.1.-.-" evidence="5 6"/>
<name>A0A919Q1N7_9MICO</name>
<dbReference type="InterPro" id="IPR022711">
    <property type="entry name" value="RNase_Y_N"/>
</dbReference>
<dbReference type="InterPro" id="IPR006674">
    <property type="entry name" value="HD_domain"/>
</dbReference>
<dbReference type="SUPFAM" id="SSF54791">
    <property type="entry name" value="Eukaryotic type KH-domain (KH-domain type I)"/>
    <property type="match status" value="1"/>
</dbReference>
<dbReference type="SMART" id="SM00322">
    <property type="entry name" value="KH"/>
    <property type="match status" value="1"/>
</dbReference>
<organism evidence="8 9">
    <name type="scientific">Demequina activiva</name>
    <dbReference type="NCBI Taxonomy" id="1582364"/>
    <lineage>
        <taxon>Bacteria</taxon>
        <taxon>Bacillati</taxon>
        <taxon>Actinomycetota</taxon>
        <taxon>Actinomycetes</taxon>
        <taxon>Micrococcales</taxon>
        <taxon>Demequinaceae</taxon>
        <taxon>Demequina</taxon>
    </lineage>
</organism>
<evidence type="ECO:0000256" key="5">
    <source>
        <dbReference type="HAMAP-Rule" id="MF_00335"/>
    </source>
</evidence>
<comment type="function">
    <text evidence="5">Endoribonuclease that initiates mRNA decay.</text>
</comment>
<dbReference type="RefSeq" id="WP_203653825.1">
    <property type="nucleotide sequence ID" value="NZ_BONR01000002.1"/>
</dbReference>
<dbReference type="GO" id="GO:0005886">
    <property type="term" value="C:plasma membrane"/>
    <property type="evidence" value="ECO:0007669"/>
    <property type="project" value="UniProtKB-UniRule"/>
</dbReference>
<feature type="domain" description="HD" evidence="7">
    <location>
        <begin position="302"/>
        <end position="395"/>
    </location>
</feature>
<dbReference type="GO" id="GO:0004521">
    <property type="term" value="F:RNA endonuclease activity"/>
    <property type="evidence" value="ECO:0007669"/>
    <property type="project" value="UniProtKB-UniRule"/>
</dbReference>
<dbReference type="SMART" id="SM00471">
    <property type="entry name" value="HDc"/>
    <property type="match status" value="1"/>
</dbReference>
<dbReference type="HAMAP" id="MF_00335">
    <property type="entry name" value="RNase_Y"/>
    <property type="match status" value="1"/>
</dbReference>
<evidence type="ECO:0000256" key="6">
    <source>
        <dbReference type="NCBIfam" id="TIGR03319"/>
    </source>
</evidence>
<sequence>MPQLIATVATLLLLLASVLVVHFARREAAEIRRDTSNETQGIREEARDLLSEAQRREERVAQREKELAADLRAAQKFSRSLDERAAVVARDEKRVVAQRQELTSREQAALAEIAQLTQEEARERLINEQIDLARERARMDVRRIERSTKATAEARARSVLVTAMQRQTSEVVTETASTWITLPSEEMKGRIIGREGRNIRAFEALTGVNVMVEEGVNAVQLSSFDVERREIAEVTLRDLIEDGRIQPQRVEAAYARAVEDAEQRHVDAGLDAIEAAGVLGIAQDLVAILGRLRLRTSYGQNVLAHLVETAQLAADIAAEIGADVELARRGAFLHDIGKAFTHEREGTHAAIGAALAAEHGEAPEVVNAIAAHHDEVPQDSLEAVIVQVADAISASRPGARREDADGYVERMEGLERIVASHDGVEKVLAMAAGREVRVVVEPDVVDDEGARELARTIAEHISKDFSFAGEIKVTVIRELRAESVAG</sequence>
<comment type="similarity">
    <text evidence="5">Belongs to the RNase Y family.</text>
</comment>
<evidence type="ECO:0000256" key="4">
    <source>
        <dbReference type="ARBA" id="ARBA00022884"/>
    </source>
</evidence>
<dbReference type="PANTHER" id="PTHR12826">
    <property type="entry name" value="RIBONUCLEASE Y"/>
    <property type="match status" value="1"/>
</dbReference>
<dbReference type="Pfam" id="PF00013">
    <property type="entry name" value="KH_1"/>
    <property type="match status" value="1"/>
</dbReference>